<keyword evidence="5" id="KW-0732">Signal</keyword>
<dbReference type="EMBL" id="CP054705">
    <property type="protein sequence ID" value="QQK74987.1"/>
    <property type="molecule type" value="Genomic_DNA"/>
</dbReference>
<dbReference type="GO" id="GO:0015871">
    <property type="term" value="P:choline transport"/>
    <property type="evidence" value="ECO:0007669"/>
    <property type="project" value="TreeGrafter"/>
</dbReference>
<dbReference type="GO" id="GO:0015226">
    <property type="term" value="F:carnitine transmembrane transporter activity"/>
    <property type="evidence" value="ECO:0007669"/>
    <property type="project" value="TreeGrafter"/>
</dbReference>
<dbReference type="AlphaFoldDB" id="A0A7T7CAK3"/>
<dbReference type="PANTHER" id="PTHR47737:SF1">
    <property type="entry name" value="GLYCINE BETAINE_PROLINE BETAINE TRANSPORT SYSTEM PERMEASE PROTEIN PROW"/>
    <property type="match status" value="1"/>
</dbReference>
<dbReference type="Proteomes" id="UP000595823">
    <property type="component" value="Chromosome"/>
</dbReference>
<reference evidence="7 8" key="1">
    <citation type="submission" date="2020-06" db="EMBL/GenBank/DDBJ databases">
        <title>Genomic analysis of Salicibibacter sp. NKC5-3.</title>
        <authorList>
            <person name="Oh Y.J."/>
        </authorList>
    </citation>
    <scope>NUCLEOTIDE SEQUENCE [LARGE SCALE GENOMIC DNA]</scope>
    <source>
        <strain evidence="7 8">NKC5-3</strain>
    </source>
</reference>
<feature type="chain" id="PRO_5032663361" evidence="5">
    <location>
        <begin position="26"/>
        <end position="307"/>
    </location>
</feature>
<feature type="domain" description="ABC-type glycine betaine transport system substrate-binding" evidence="6">
    <location>
        <begin position="210"/>
        <end position="305"/>
    </location>
</feature>
<dbReference type="GO" id="GO:0005275">
    <property type="term" value="F:amine transmembrane transporter activity"/>
    <property type="evidence" value="ECO:0007669"/>
    <property type="project" value="TreeGrafter"/>
</dbReference>
<evidence type="ECO:0000313" key="8">
    <source>
        <dbReference type="Proteomes" id="UP000595823"/>
    </source>
</evidence>
<dbReference type="PANTHER" id="PTHR47737">
    <property type="entry name" value="GLYCINE BETAINE/PROLINE BETAINE TRANSPORT SYSTEM PERMEASE PROTEIN PROW"/>
    <property type="match status" value="1"/>
</dbReference>
<dbReference type="SUPFAM" id="SSF53850">
    <property type="entry name" value="Periplasmic binding protein-like II"/>
    <property type="match status" value="2"/>
</dbReference>
<proteinExistence type="predicted"/>
<dbReference type="KEGG" id="scia:HUG15_04815"/>
<comment type="subcellular location">
    <subcellularLocation>
        <location evidence="1">Cell membrane</location>
    </subcellularLocation>
</comment>
<evidence type="ECO:0000256" key="1">
    <source>
        <dbReference type="ARBA" id="ARBA00004236"/>
    </source>
</evidence>
<dbReference type="GO" id="GO:0043190">
    <property type="term" value="C:ATP-binding cassette (ABC) transporter complex"/>
    <property type="evidence" value="ECO:0007669"/>
    <property type="project" value="InterPro"/>
</dbReference>
<evidence type="ECO:0000256" key="3">
    <source>
        <dbReference type="ARBA" id="ARBA00022475"/>
    </source>
</evidence>
<dbReference type="PROSITE" id="PS51257">
    <property type="entry name" value="PROKAR_LIPOPROTEIN"/>
    <property type="match status" value="1"/>
</dbReference>
<evidence type="ECO:0000256" key="2">
    <source>
        <dbReference type="ARBA" id="ARBA00022448"/>
    </source>
</evidence>
<keyword evidence="3" id="KW-1003">Cell membrane</keyword>
<gene>
    <name evidence="7" type="ORF">HUG15_04815</name>
</gene>
<feature type="signal peptide" evidence="5">
    <location>
        <begin position="1"/>
        <end position="25"/>
    </location>
</feature>
<dbReference type="InterPro" id="IPR007210">
    <property type="entry name" value="ABC_Gly_betaine_transp_sub-bd"/>
</dbReference>
<evidence type="ECO:0000313" key="7">
    <source>
        <dbReference type="EMBL" id="QQK74987.1"/>
    </source>
</evidence>
<dbReference type="Pfam" id="PF04069">
    <property type="entry name" value="OpuAC"/>
    <property type="match status" value="2"/>
</dbReference>
<keyword evidence="2" id="KW-0813">Transport</keyword>
<sequence length="307" mass="34347">MIKHWKRLGIATGLSLTLVAAGCGADNEDMTQADESGDAEEENYAEEMDYTIVGIDPGAGIMERADQALEDYDLAEWNLQTSSEEAMIAALEDAIDNEEPIVVTGWGPHWKFVDHDLKYLDDPELSFGEAQDIHTLAREEMQEDFPEAYEILETFEWTAEDLEEIMYEMNQGVDEIEAAQNWIDENEDVVASWTEGVDEVDGEIFEIVHGPWGTDLAAAYVMLLVLEDMGYDVELTNVESIHMYTAIGNGDVDAMLTSWLPDSHATFYEQVEGEVEDLGPNIEEGAPLGLVVPEYMDIDSIEDLQEE</sequence>
<evidence type="ECO:0000256" key="4">
    <source>
        <dbReference type="ARBA" id="ARBA00023136"/>
    </source>
</evidence>
<dbReference type="RefSeq" id="WP_200127494.1">
    <property type="nucleotide sequence ID" value="NZ_CP054705.1"/>
</dbReference>
<keyword evidence="4" id="KW-0472">Membrane</keyword>
<evidence type="ECO:0000256" key="5">
    <source>
        <dbReference type="SAM" id="SignalP"/>
    </source>
</evidence>
<name>A0A7T7CAK3_9BACI</name>
<evidence type="ECO:0000259" key="6">
    <source>
        <dbReference type="Pfam" id="PF04069"/>
    </source>
</evidence>
<organism evidence="7 8">
    <name type="scientific">Salicibibacter cibarius</name>
    <dbReference type="NCBI Taxonomy" id="2743000"/>
    <lineage>
        <taxon>Bacteria</taxon>
        <taxon>Bacillati</taxon>
        <taxon>Bacillota</taxon>
        <taxon>Bacilli</taxon>
        <taxon>Bacillales</taxon>
        <taxon>Bacillaceae</taxon>
        <taxon>Salicibibacter</taxon>
    </lineage>
</organism>
<dbReference type="Gene3D" id="3.40.190.100">
    <property type="entry name" value="Glycine betaine-binding periplasmic protein, domain 2"/>
    <property type="match status" value="1"/>
</dbReference>
<keyword evidence="8" id="KW-1185">Reference proteome</keyword>
<accession>A0A7T7CAK3</accession>
<dbReference type="Gene3D" id="3.10.105.10">
    <property type="entry name" value="Dipeptide-binding Protein, Domain 3"/>
    <property type="match status" value="1"/>
</dbReference>
<dbReference type="GO" id="GO:0031460">
    <property type="term" value="P:glycine betaine transport"/>
    <property type="evidence" value="ECO:0007669"/>
    <property type="project" value="TreeGrafter"/>
</dbReference>
<feature type="domain" description="ABC-type glycine betaine transport system substrate-binding" evidence="6">
    <location>
        <begin position="41"/>
        <end position="185"/>
    </location>
</feature>
<protein>
    <submittedName>
        <fullName evidence="7">Glycine/betaine ABC transporter</fullName>
    </submittedName>
</protein>